<dbReference type="InterPro" id="IPR010512">
    <property type="entry name" value="DUF1091"/>
</dbReference>
<evidence type="ECO:0000256" key="1">
    <source>
        <dbReference type="SAM" id="SignalP"/>
    </source>
</evidence>
<dbReference type="PANTHER" id="PTHR20898">
    <property type="entry name" value="DAEDALUS ON 3-RELATED-RELATED"/>
    <property type="match status" value="1"/>
</dbReference>
<feature type="signal peptide" evidence="1">
    <location>
        <begin position="1"/>
        <end position="18"/>
    </location>
</feature>
<dbReference type="AlphaFoldDB" id="A0A1J1J6U0"/>
<sequence>MTLLKLIIFFQLIYLNISKPYLRYSELKCGASPKTISKYYCFLRSYKRSLPAFNVGFTLKRKLTGTKADCRVERKIADRNYNTVMNLEKVDVCEVIKGVSTLPFLIEVRDFVVKLNTTYMEICDRSGDFHLTNASFNDMKILSYFPEGDYRTKYIFYDSKDDNIIKQLLHSS</sequence>
<organism evidence="2 3">
    <name type="scientific">Clunio marinus</name>
    <dbReference type="NCBI Taxonomy" id="568069"/>
    <lineage>
        <taxon>Eukaryota</taxon>
        <taxon>Metazoa</taxon>
        <taxon>Ecdysozoa</taxon>
        <taxon>Arthropoda</taxon>
        <taxon>Hexapoda</taxon>
        <taxon>Insecta</taxon>
        <taxon>Pterygota</taxon>
        <taxon>Neoptera</taxon>
        <taxon>Endopterygota</taxon>
        <taxon>Diptera</taxon>
        <taxon>Nematocera</taxon>
        <taxon>Chironomoidea</taxon>
        <taxon>Chironomidae</taxon>
        <taxon>Clunio</taxon>
    </lineage>
</organism>
<dbReference type="Pfam" id="PF06477">
    <property type="entry name" value="DUF1091"/>
    <property type="match status" value="1"/>
</dbReference>
<dbReference type="Proteomes" id="UP000183832">
    <property type="component" value="Unassembled WGS sequence"/>
</dbReference>
<accession>A0A1J1J6U0</accession>
<dbReference type="OrthoDB" id="7834078at2759"/>
<evidence type="ECO:0000313" key="3">
    <source>
        <dbReference type="Proteomes" id="UP000183832"/>
    </source>
</evidence>
<dbReference type="EMBL" id="CVRI01000073">
    <property type="protein sequence ID" value="CRL07698.1"/>
    <property type="molecule type" value="Genomic_DNA"/>
</dbReference>
<reference evidence="2 3" key="1">
    <citation type="submission" date="2015-04" db="EMBL/GenBank/DDBJ databases">
        <authorList>
            <person name="Syromyatnikov M.Y."/>
            <person name="Popov V.N."/>
        </authorList>
    </citation>
    <scope>NUCLEOTIDE SEQUENCE [LARGE SCALE GENOMIC DNA]</scope>
</reference>
<keyword evidence="1" id="KW-0732">Signal</keyword>
<keyword evidence="3" id="KW-1185">Reference proteome</keyword>
<feature type="chain" id="PRO_5012113972" evidence="1">
    <location>
        <begin position="19"/>
        <end position="172"/>
    </location>
</feature>
<dbReference type="PANTHER" id="PTHR20898:SF0">
    <property type="entry name" value="DAEDALUS ON 3-RELATED"/>
    <property type="match status" value="1"/>
</dbReference>
<evidence type="ECO:0000313" key="2">
    <source>
        <dbReference type="EMBL" id="CRL07698.1"/>
    </source>
</evidence>
<proteinExistence type="predicted"/>
<name>A0A1J1J6U0_9DIPT</name>
<gene>
    <name evidence="2" type="ORF">CLUMA_CG020654</name>
</gene>
<protein>
    <submittedName>
        <fullName evidence="2">CLUMA_CG020654, isoform A</fullName>
    </submittedName>
</protein>